<evidence type="ECO:0000259" key="16">
    <source>
        <dbReference type="PROSITE" id="PS51192"/>
    </source>
</evidence>
<dbReference type="STRING" id="1314781.A0A165DDM1"/>
<evidence type="ECO:0000256" key="9">
    <source>
        <dbReference type="ARBA" id="ARBA00022833"/>
    </source>
</evidence>
<dbReference type="EMBL" id="KV426231">
    <property type="protein sequence ID" value="KZV84293.1"/>
    <property type="molecule type" value="Genomic_DNA"/>
</dbReference>
<keyword evidence="8" id="KW-0347">Helicase</keyword>
<dbReference type="SUPFAM" id="SSF57850">
    <property type="entry name" value="RING/U-box"/>
    <property type="match status" value="1"/>
</dbReference>
<keyword evidence="7" id="KW-0378">Hydrolase</keyword>
<feature type="compositionally biased region" description="Acidic residues" evidence="14">
    <location>
        <begin position="7"/>
        <end position="17"/>
    </location>
</feature>
<dbReference type="InterPro" id="IPR013083">
    <property type="entry name" value="Znf_RING/FYVE/PHD"/>
</dbReference>
<sequence>MSSFFDLPDDGDDDIIELDAPPSSDVRSSSEAPLFLDDNDDVEMNSKAGSSSDAPLFLPDSDVEKDDALKTLPSSPSPSTSTRPKNARPAATELETAAPPAKKRRVEPEPEPVIKPPARAYIGEFYIENAYSLCNGKGYMKNGDEVLVERDKPSKPSAPAKGQQTKLSFGKKTKPKVVVNTIVRFKNTRGFELGRLPDDGFASWAAKLMDQGLIHISGTIVDCPDVVRTGSNIVLRVRVYFLPAAWKKLKPVASSVDSKAIINEGQEMPEEQLLRERKNALVTLFDRVGLEPKTRKPKITESKVSTPKGGPRKTELVGEGDDAEEVEAEGEELSERDLSVIYNKAQSGDARLGTMEPPSSFALTLRNYQKQALNWMYSIECGTDSARLNTSMHPLWDEYTFPHDISDAGDAAVLDLTDEVSFYFNSYSGELSLAFPRAERKCRGGILADEMGMGKTIMVSALLHSNSASEIDPPETSKAKKGPQQIRIDAAFRSAKAPNSKGAFATLIVAPTSLLDQWAKELERSSKPNALKITVWHGANRQDLDAVKAQGSGGEDAPHQIVVTSYGVLASEHAKIKEGYTPPVFEVDWLRVVLDEAHNCKSRLSKTAKAVCALKARRRWALTGTPIVNRLEDLYSLLKFLRYEPWSDFSFFRSFITAPFLAHDPKALEVVQVILESCLLRREKGMKDADGKPIVDLPSKEVSIARLNFSPPERKLYDLLYRNAKETFNELNARHLVGKNYSTILAKLMLLRRAVLHPTFVTGKAALLKKKADAEETDGDIVMDDAFAAAALEEIESTTKGECPVCFDIIQNPVLLPNCKHCCCKDCILSWLRTREEKGEESECPVCRRGPINEEDLLDVVQNDDAELVLRKNDFQSSTKLDALSTSLRELRDRDPAFRAVVFSQFTSFLDLIQIALERDNFLSYRFDGSMNIKKRAEVIEEFKRPTQKPKVLAISLKAGGVGLNLTNAQHVFMMDCWWNASVENQAIDRVHRIGQDKTVYVTHFIIDNTIEERILQIQRRKTAIVKGAFNKNAKEDSESMENLKIMFGD</sequence>
<dbReference type="CDD" id="cd18008">
    <property type="entry name" value="DEXDc_SHPRH-like"/>
    <property type="match status" value="1"/>
</dbReference>
<evidence type="ECO:0000256" key="10">
    <source>
        <dbReference type="ARBA" id="ARBA00022840"/>
    </source>
</evidence>
<evidence type="ECO:0000259" key="15">
    <source>
        <dbReference type="PROSITE" id="PS50089"/>
    </source>
</evidence>
<evidence type="ECO:0000256" key="1">
    <source>
        <dbReference type="ARBA" id="ARBA00004123"/>
    </source>
</evidence>
<dbReference type="GO" id="GO:0003676">
    <property type="term" value="F:nucleic acid binding"/>
    <property type="evidence" value="ECO:0007669"/>
    <property type="project" value="InterPro"/>
</dbReference>
<dbReference type="PANTHER" id="PTHR45626:SF22">
    <property type="entry name" value="DNA REPAIR PROTEIN RAD5"/>
    <property type="match status" value="1"/>
</dbReference>
<feature type="compositionally biased region" description="Acidic residues" evidence="14">
    <location>
        <begin position="318"/>
        <end position="330"/>
    </location>
</feature>
<organism evidence="18 19">
    <name type="scientific">Exidia glandulosa HHB12029</name>
    <dbReference type="NCBI Taxonomy" id="1314781"/>
    <lineage>
        <taxon>Eukaryota</taxon>
        <taxon>Fungi</taxon>
        <taxon>Dikarya</taxon>
        <taxon>Basidiomycota</taxon>
        <taxon>Agaricomycotina</taxon>
        <taxon>Agaricomycetes</taxon>
        <taxon>Auriculariales</taxon>
        <taxon>Exidiaceae</taxon>
        <taxon>Exidia</taxon>
    </lineage>
</organism>
<evidence type="ECO:0000256" key="5">
    <source>
        <dbReference type="ARBA" id="ARBA00022763"/>
    </source>
</evidence>
<comment type="subcellular location">
    <subcellularLocation>
        <location evidence="1">Nucleus</location>
    </subcellularLocation>
</comment>
<dbReference type="InParanoid" id="A0A165DDM1"/>
<dbReference type="InterPro" id="IPR049730">
    <property type="entry name" value="SNF2/RAD54-like_C"/>
</dbReference>
<dbReference type="OrthoDB" id="448448at2759"/>
<dbReference type="SUPFAM" id="SSF52540">
    <property type="entry name" value="P-loop containing nucleoside triphosphate hydrolases"/>
    <property type="match status" value="2"/>
</dbReference>
<feature type="compositionally biased region" description="Low complexity" evidence="14">
    <location>
        <begin position="71"/>
        <end position="100"/>
    </location>
</feature>
<feature type="region of interest" description="Disordered" evidence="14">
    <location>
        <begin position="1"/>
        <end position="115"/>
    </location>
</feature>
<evidence type="ECO:0000256" key="3">
    <source>
        <dbReference type="ARBA" id="ARBA00022723"/>
    </source>
</evidence>
<keyword evidence="5" id="KW-0227">DNA damage</keyword>
<feature type="domain" description="Helicase ATP-binding" evidence="16">
    <location>
        <begin position="436"/>
        <end position="644"/>
    </location>
</feature>
<dbReference type="PROSITE" id="PS50089">
    <property type="entry name" value="ZF_RING_2"/>
    <property type="match status" value="1"/>
</dbReference>
<dbReference type="SMART" id="SM00184">
    <property type="entry name" value="RING"/>
    <property type="match status" value="1"/>
</dbReference>
<name>A0A165DDM1_EXIGL</name>
<feature type="region of interest" description="Disordered" evidence="14">
    <location>
        <begin position="295"/>
        <end position="330"/>
    </location>
</feature>
<gene>
    <name evidence="18" type="ORF">EXIGLDRAFT_727407</name>
</gene>
<evidence type="ECO:0000256" key="8">
    <source>
        <dbReference type="ARBA" id="ARBA00022806"/>
    </source>
</evidence>
<evidence type="ECO:0000256" key="11">
    <source>
        <dbReference type="ARBA" id="ARBA00023204"/>
    </source>
</evidence>
<evidence type="ECO:0000256" key="2">
    <source>
        <dbReference type="ARBA" id="ARBA00007025"/>
    </source>
</evidence>
<dbReference type="AlphaFoldDB" id="A0A165DDM1"/>
<dbReference type="InterPro" id="IPR027417">
    <property type="entry name" value="P-loop_NTPase"/>
</dbReference>
<proteinExistence type="inferred from homology"/>
<keyword evidence="19" id="KW-1185">Reference proteome</keyword>
<dbReference type="InterPro" id="IPR001650">
    <property type="entry name" value="Helicase_C-like"/>
</dbReference>
<dbReference type="Pfam" id="PF00271">
    <property type="entry name" value="Helicase_C"/>
    <property type="match status" value="1"/>
</dbReference>
<dbReference type="PROSITE" id="PS51194">
    <property type="entry name" value="HELICASE_CTER"/>
    <property type="match status" value="1"/>
</dbReference>
<keyword evidence="6 13" id="KW-0863">Zinc-finger</keyword>
<dbReference type="InterPro" id="IPR001841">
    <property type="entry name" value="Znf_RING"/>
</dbReference>
<dbReference type="Pfam" id="PF08797">
    <property type="entry name" value="HIRAN"/>
    <property type="match status" value="1"/>
</dbReference>
<evidence type="ECO:0000259" key="17">
    <source>
        <dbReference type="PROSITE" id="PS51194"/>
    </source>
</evidence>
<evidence type="ECO:0000256" key="4">
    <source>
        <dbReference type="ARBA" id="ARBA00022741"/>
    </source>
</evidence>
<dbReference type="PANTHER" id="PTHR45626">
    <property type="entry name" value="TRANSCRIPTION TERMINATION FACTOR 2-RELATED"/>
    <property type="match status" value="1"/>
</dbReference>
<dbReference type="InterPro" id="IPR000330">
    <property type="entry name" value="SNF2_N"/>
</dbReference>
<dbReference type="PROSITE" id="PS51192">
    <property type="entry name" value="HELICASE_ATP_BIND_1"/>
    <property type="match status" value="1"/>
</dbReference>
<dbReference type="Pfam" id="PF00176">
    <property type="entry name" value="SNF2-rel_dom"/>
    <property type="match status" value="1"/>
</dbReference>
<reference evidence="18 19" key="1">
    <citation type="journal article" date="2016" name="Mol. Biol. Evol.">
        <title>Comparative Genomics of Early-Diverging Mushroom-Forming Fungi Provides Insights into the Origins of Lignocellulose Decay Capabilities.</title>
        <authorList>
            <person name="Nagy L.G."/>
            <person name="Riley R."/>
            <person name="Tritt A."/>
            <person name="Adam C."/>
            <person name="Daum C."/>
            <person name="Floudas D."/>
            <person name="Sun H."/>
            <person name="Yadav J.S."/>
            <person name="Pangilinan J."/>
            <person name="Larsson K.H."/>
            <person name="Matsuura K."/>
            <person name="Barry K."/>
            <person name="Labutti K."/>
            <person name="Kuo R."/>
            <person name="Ohm R.A."/>
            <person name="Bhattacharya S.S."/>
            <person name="Shirouzu T."/>
            <person name="Yoshinaga Y."/>
            <person name="Martin F.M."/>
            <person name="Grigoriev I.V."/>
            <person name="Hibbett D.S."/>
        </authorList>
    </citation>
    <scope>NUCLEOTIDE SEQUENCE [LARGE SCALE GENOMIC DNA]</scope>
    <source>
        <strain evidence="18 19">HHB12029</strain>
    </source>
</reference>
<keyword evidence="4" id="KW-0547">Nucleotide-binding</keyword>
<feature type="domain" description="Helicase C-terminal" evidence="17">
    <location>
        <begin position="880"/>
        <end position="1034"/>
    </location>
</feature>
<keyword evidence="9" id="KW-0862">Zinc</keyword>
<keyword evidence="11" id="KW-0234">DNA repair</keyword>
<dbReference type="Gene3D" id="3.40.50.300">
    <property type="entry name" value="P-loop containing nucleotide triphosphate hydrolases"/>
    <property type="match status" value="1"/>
</dbReference>
<comment type="similarity">
    <text evidence="2">Belongs to the SNF2/RAD54 helicase family.</text>
</comment>
<dbReference type="InterPro" id="IPR038718">
    <property type="entry name" value="SNF2-like_sf"/>
</dbReference>
<dbReference type="Gene3D" id="3.30.40.10">
    <property type="entry name" value="Zinc/RING finger domain, C3HC4 (zinc finger)"/>
    <property type="match status" value="1"/>
</dbReference>
<dbReference type="GO" id="GO:0005634">
    <property type="term" value="C:nucleus"/>
    <property type="evidence" value="ECO:0007669"/>
    <property type="project" value="UniProtKB-SubCell"/>
</dbReference>
<evidence type="ECO:0000256" key="13">
    <source>
        <dbReference type="PROSITE-ProRule" id="PRU00175"/>
    </source>
</evidence>
<evidence type="ECO:0000256" key="7">
    <source>
        <dbReference type="ARBA" id="ARBA00022801"/>
    </source>
</evidence>
<dbReference type="GO" id="GO:0004386">
    <property type="term" value="F:helicase activity"/>
    <property type="evidence" value="ECO:0007669"/>
    <property type="project" value="UniProtKB-KW"/>
</dbReference>
<dbReference type="GO" id="GO:0016818">
    <property type="term" value="F:hydrolase activity, acting on acid anhydrides, in phosphorus-containing anhydrides"/>
    <property type="evidence" value="ECO:0007669"/>
    <property type="project" value="InterPro"/>
</dbReference>
<dbReference type="SMART" id="SM00910">
    <property type="entry name" value="HIRAN"/>
    <property type="match status" value="1"/>
</dbReference>
<dbReference type="InterPro" id="IPR050628">
    <property type="entry name" value="SNF2_RAD54_helicase_TF"/>
</dbReference>
<feature type="domain" description="RING-type" evidence="15">
    <location>
        <begin position="803"/>
        <end position="848"/>
    </location>
</feature>
<dbReference type="GO" id="GO:0008094">
    <property type="term" value="F:ATP-dependent activity, acting on DNA"/>
    <property type="evidence" value="ECO:0007669"/>
    <property type="project" value="TreeGrafter"/>
</dbReference>
<keyword evidence="12" id="KW-0539">Nucleus</keyword>
<dbReference type="Gene3D" id="3.40.50.10810">
    <property type="entry name" value="Tandem AAA-ATPase domain"/>
    <property type="match status" value="1"/>
</dbReference>
<evidence type="ECO:0000256" key="14">
    <source>
        <dbReference type="SAM" id="MobiDB-lite"/>
    </source>
</evidence>
<dbReference type="Proteomes" id="UP000077266">
    <property type="component" value="Unassembled WGS sequence"/>
</dbReference>
<evidence type="ECO:0008006" key="20">
    <source>
        <dbReference type="Google" id="ProtNLM"/>
    </source>
</evidence>
<dbReference type="SMART" id="SM00490">
    <property type="entry name" value="HELICc"/>
    <property type="match status" value="1"/>
</dbReference>
<keyword evidence="3" id="KW-0479">Metal-binding</keyword>
<accession>A0A165DDM1</accession>
<dbReference type="CDD" id="cd18793">
    <property type="entry name" value="SF2_C_SNF"/>
    <property type="match status" value="1"/>
</dbReference>
<protein>
    <recommendedName>
        <fullName evidence="20">DNA repair protein RAD5</fullName>
    </recommendedName>
</protein>
<dbReference type="SMART" id="SM00487">
    <property type="entry name" value="DEXDc"/>
    <property type="match status" value="1"/>
</dbReference>
<dbReference type="InterPro" id="IPR014905">
    <property type="entry name" value="HIRAN"/>
</dbReference>
<keyword evidence="10" id="KW-0067">ATP-binding</keyword>
<dbReference type="InterPro" id="IPR014001">
    <property type="entry name" value="Helicase_ATP-bd"/>
</dbReference>
<evidence type="ECO:0000256" key="12">
    <source>
        <dbReference type="ARBA" id="ARBA00023242"/>
    </source>
</evidence>
<evidence type="ECO:0000313" key="18">
    <source>
        <dbReference type="EMBL" id="KZV84293.1"/>
    </source>
</evidence>
<dbReference type="FunCoup" id="A0A165DDM1">
    <property type="interactions" value="287"/>
</dbReference>
<dbReference type="GO" id="GO:0005524">
    <property type="term" value="F:ATP binding"/>
    <property type="evidence" value="ECO:0007669"/>
    <property type="project" value="UniProtKB-KW"/>
</dbReference>
<evidence type="ECO:0000256" key="6">
    <source>
        <dbReference type="ARBA" id="ARBA00022771"/>
    </source>
</evidence>
<feature type="region of interest" description="Disordered" evidence="14">
    <location>
        <begin position="150"/>
        <end position="169"/>
    </location>
</feature>
<dbReference type="GO" id="GO:0006281">
    <property type="term" value="P:DNA repair"/>
    <property type="evidence" value="ECO:0007669"/>
    <property type="project" value="UniProtKB-KW"/>
</dbReference>
<dbReference type="Pfam" id="PF13923">
    <property type="entry name" value="zf-C3HC4_2"/>
    <property type="match status" value="1"/>
</dbReference>
<evidence type="ECO:0000313" key="19">
    <source>
        <dbReference type="Proteomes" id="UP000077266"/>
    </source>
</evidence>
<dbReference type="GO" id="GO:0008270">
    <property type="term" value="F:zinc ion binding"/>
    <property type="evidence" value="ECO:0007669"/>
    <property type="project" value="UniProtKB-KW"/>
</dbReference>